<dbReference type="AlphaFoldDB" id="A0A2G9TVB7"/>
<feature type="domain" description="E3 ubiquitin ligase UBR4 C-terminal" evidence="2">
    <location>
        <begin position="226"/>
        <end position="356"/>
    </location>
</feature>
<protein>
    <recommendedName>
        <fullName evidence="2">E3 ubiquitin ligase UBR4 C-terminal domain-containing protein</fullName>
    </recommendedName>
</protein>
<accession>A0A2G9TVB7</accession>
<dbReference type="InterPro" id="IPR025704">
    <property type="entry name" value="E3_Ub_ligase_UBR4_C"/>
</dbReference>
<keyword evidence="1" id="KW-0175">Coiled coil</keyword>
<name>A0A2G9TVB7_TELCI</name>
<sequence>MISAIVNDPAVHPILTGISKEDAEWLLSFVMARPDSGSESVNKFCAQVSRVIGNLVVGNEEAEKALIAMYIKTCQWKEIDETNDVSLRSERVIAVGRLCEVTAGILNSVEAAKLKQLILDSGVLSKVASDNSIGTMAENVVEALKENTEVAAQIENVRQETRQKKRQMAMAMRNKQLREMGMQMGKSGEVKVNENCYELSLASLHLTHFCNLFAKNESFRVVSPLASLHNAGAKCNALTPIATGAASEADWALAVNRYQADLEVAAPVPPLCRAIVFVDICELIDKFVYFRSFSEASQGGGRESNAQYLAVLHLLALSLPPDELPTRNARHRVISFLMTELTLQSWLEQRNDVSSCLRVHKSFHHGKVDRGGLRGQTVTGTVPVPRRSAFLVCL</sequence>
<dbReference type="EMBL" id="KZ353717">
    <property type="protein sequence ID" value="PIO61372.1"/>
    <property type="molecule type" value="Genomic_DNA"/>
</dbReference>
<dbReference type="PANTHER" id="PTHR21725:SF1">
    <property type="entry name" value="E3 UBIQUITIN-PROTEIN LIGASE UBR4"/>
    <property type="match status" value="1"/>
</dbReference>
<organism evidence="3 4">
    <name type="scientific">Teladorsagia circumcincta</name>
    <name type="common">Brown stomach worm</name>
    <name type="synonym">Ostertagia circumcincta</name>
    <dbReference type="NCBI Taxonomy" id="45464"/>
    <lineage>
        <taxon>Eukaryota</taxon>
        <taxon>Metazoa</taxon>
        <taxon>Ecdysozoa</taxon>
        <taxon>Nematoda</taxon>
        <taxon>Chromadorea</taxon>
        <taxon>Rhabditida</taxon>
        <taxon>Rhabditina</taxon>
        <taxon>Rhabditomorpha</taxon>
        <taxon>Strongyloidea</taxon>
        <taxon>Trichostrongylidae</taxon>
        <taxon>Teladorsagia</taxon>
    </lineage>
</organism>
<evidence type="ECO:0000256" key="1">
    <source>
        <dbReference type="SAM" id="Coils"/>
    </source>
</evidence>
<evidence type="ECO:0000313" key="4">
    <source>
        <dbReference type="Proteomes" id="UP000230423"/>
    </source>
</evidence>
<feature type="coiled-coil region" evidence="1">
    <location>
        <begin position="140"/>
        <end position="174"/>
    </location>
</feature>
<evidence type="ECO:0000259" key="2">
    <source>
        <dbReference type="Pfam" id="PF13764"/>
    </source>
</evidence>
<feature type="domain" description="E3 ubiquitin ligase UBR4 C-terminal" evidence="2">
    <location>
        <begin position="124"/>
        <end position="195"/>
    </location>
</feature>
<dbReference type="InterPro" id="IPR045189">
    <property type="entry name" value="UBR4-like"/>
</dbReference>
<dbReference type="PANTHER" id="PTHR21725">
    <property type="entry name" value="E3 UBIQUITIN-PROTEIN LIGASE UBR4"/>
    <property type="match status" value="1"/>
</dbReference>
<dbReference type="OrthoDB" id="30336at2759"/>
<proteinExistence type="predicted"/>
<dbReference type="Proteomes" id="UP000230423">
    <property type="component" value="Unassembled WGS sequence"/>
</dbReference>
<keyword evidence="4" id="KW-1185">Reference proteome</keyword>
<gene>
    <name evidence="3" type="ORF">TELCIR_17105</name>
</gene>
<dbReference type="Pfam" id="PF13764">
    <property type="entry name" value="E3_UbLigase_R4"/>
    <property type="match status" value="2"/>
</dbReference>
<evidence type="ECO:0000313" key="3">
    <source>
        <dbReference type="EMBL" id="PIO61372.1"/>
    </source>
</evidence>
<reference evidence="3 4" key="1">
    <citation type="submission" date="2015-09" db="EMBL/GenBank/DDBJ databases">
        <title>Draft genome of the parasitic nematode Teladorsagia circumcincta isolate WARC Sus (inbred).</title>
        <authorList>
            <person name="Mitreva M."/>
        </authorList>
    </citation>
    <scope>NUCLEOTIDE SEQUENCE [LARGE SCALE GENOMIC DNA]</scope>
    <source>
        <strain evidence="3 4">S</strain>
    </source>
</reference>